<reference evidence="3 4" key="1">
    <citation type="submission" date="2023-08" db="EMBL/GenBank/DDBJ databases">
        <title>Black Yeasts Isolated from many extreme environments.</title>
        <authorList>
            <person name="Coleine C."/>
            <person name="Stajich J.E."/>
            <person name="Selbmann L."/>
        </authorList>
    </citation>
    <scope>NUCLEOTIDE SEQUENCE [LARGE SCALE GENOMIC DNA]</scope>
    <source>
        <strain evidence="3 4">CCFEE 5935</strain>
    </source>
</reference>
<feature type="region of interest" description="Disordered" evidence="2">
    <location>
        <begin position="545"/>
        <end position="570"/>
    </location>
</feature>
<keyword evidence="4" id="KW-1185">Reference proteome</keyword>
<comment type="caution">
    <text evidence="3">The sequence shown here is derived from an EMBL/GenBank/DDBJ whole genome shotgun (WGS) entry which is preliminary data.</text>
</comment>
<gene>
    <name evidence="3" type="ORF">LTR77_007974</name>
</gene>
<accession>A0AAV9P561</accession>
<proteinExistence type="predicted"/>
<dbReference type="GeneID" id="89929308"/>
<sequence length="664" mass="74524">MFVAVEAFLDTQPAIEINDRLLRRFADFLSDLGTQPVTVTLSSLVADMLDSYANVTDGLEGFSWSRSGQEMDVEQLIREFLFTRECFYYSRTRTPCVEATFYVTNVTRSDLDVSLEFSWNPPIMQFHELRNAVREGAEYILTPTIEEYAATGLAMTVEYFLGPGETWLKWNASSECFKGEVPPKVASRVGAERFETYTMPLELTTRLTRTFTAEMKYEQLIRCALPLTVKRRATLCSTDHEPILSPPFAKTTGLQKLDGLLTRGPLLYSPRTRRTPMPPPPTPWNDPGKENEYLNMKELHLLMERKAQSPRGRSPLRLNSLSLAVLHDAVALSQPPAHMRDLKVRMMHGLQHNGLAFPHDGDTSDKENEGEPQKAHQTQQRSIRRRATRANLNQALKEIGMRSTRVDSRIAPPPQPDAETDSSAFDHSAVEAHSSVRRTLRERATVPNFNESPAQIDLGSTHITRRGRLTSRSGSENDLHSPGMMSPLAHNITPPSKAFLGSPSPKKSRYSAGIMHNPLQQRPLPIRKRARQTAYIGPSIELPKRSEARAPSSHCDSCRKDSSRHNLDGEGEPVCPDCHNIVDDQHITHAAQLSRSDTAQGGGVAVKSDTATKTEKPPVSADEWQAAIQRNYEELKQKKEETLELTMEDMVDSEEELPSFQSDL</sequence>
<feature type="compositionally biased region" description="Basic and acidic residues" evidence="2">
    <location>
        <begin position="359"/>
        <end position="374"/>
    </location>
</feature>
<feature type="region of interest" description="Disordered" evidence="2">
    <location>
        <begin position="402"/>
        <end position="436"/>
    </location>
</feature>
<feature type="region of interest" description="Disordered" evidence="2">
    <location>
        <begin position="267"/>
        <end position="289"/>
    </location>
</feature>
<feature type="compositionally biased region" description="Basic and acidic residues" evidence="2">
    <location>
        <begin position="556"/>
        <end position="568"/>
    </location>
</feature>
<feature type="region of interest" description="Disordered" evidence="2">
    <location>
        <begin position="451"/>
        <end position="484"/>
    </location>
</feature>
<organism evidence="3 4">
    <name type="scientific">Saxophila tyrrhenica</name>
    <dbReference type="NCBI Taxonomy" id="1690608"/>
    <lineage>
        <taxon>Eukaryota</taxon>
        <taxon>Fungi</taxon>
        <taxon>Dikarya</taxon>
        <taxon>Ascomycota</taxon>
        <taxon>Pezizomycotina</taxon>
        <taxon>Dothideomycetes</taxon>
        <taxon>Dothideomycetidae</taxon>
        <taxon>Mycosphaerellales</taxon>
        <taxon>Extremaceae</taxon>
        <taxon>Saxophila</taxon>
    </lineage>
</organism>
<name>A0AAV9P561_9PEZI</name>
<protein>
    <submittedName>
        <fullName evidence="3">Uncharacterized protein</fullName>
    </submittedName>
</protein>
<dbReference type="AlphaFoldDB" id="A0AAV9P561"/>
<dbReference type="RefSeq" id="XP_064656313.1">
    <property type="nucleotide sequence ID" value="XM_064805208.1"/>
</dbReference>
<dbReference type="EMBL" id="JAVRRT010000013">
    <property type="protein sequence ID" value="KAK5166431.1"/>
    <property type="molecule type" value="Genomic_DNA"/>
</dbReference>
<feature type="coiled-coil region" evidence="1">
    <location>
        <begin position="621"/>
        <end position="656"/>
    </location>
</feature>
<feature type="region of interest" description="Disordered" evidence="2">
    <location>
        <begin position="353"/>
        <end position="387"/>
    </location>
</feature>
<feature type="region of interest" description="Disordered" evidence="2">
    <location>
        <begin position="594"/>
        <end position="621"/>
    </location>
</feature>
<evidence type="ECO:0000313" key="3">
    <source>
        <dbReference type="EMBL" id="KAK5166431.1"/>
    </source>
</evidence>
<dbReference type="Proteomes" id="UP001337655">
    <property type="component" value="Unassembled WGS sequence"/>
</dbReference>
<evidence type="ECO:0000313" key="4">
    <source>
        <dbReference type="Proteomes" id="UP001337655"/>
    </source>
</evidence>
<evidence type="ECO:0000256" key="1">
    <source>
        <dbReference type="SAM" id="Coils"/>
    </source>
</evidence>
<evidence type="ECO:0000256" key="2">
    <source>
        <dbReference type="SAM" id="MobiDB-lite"/>
    </source>
</evidence>
<keyword evidence="1" id="KW-0175">Coiled coil</keyword>